<proteinExistence type="predicted"/>
<sequence>MKITLKELSKRTGTKVETLRGLLKRNNVKSVGTRINNKNPELLFELADAKKAIKSKIKIVEIPTIIYKRETEVYHIYESKMNYETK</sequence>
<dbReference type="Proteomes" id="UP000464811">
    <property type="component" value="Segment"/>
</dbReference>
<evidence type="ECO:0000313" key="1">
    <source>
        <dbReference type="EMBL" id="QHB39062.1"/>
    </source>
</evidence>
<evidence type="ECO:0000313" key="2">
    <source>
        <dbReference type="Proteomes" id="UP000464811"/>
    </source>
</evidence>
<gene>
    <name evidence="1" type="ORF">lillamy91_gp034</name>
</gene>
<accession>A0A6B9LAL3</accession>
<keyword evidence="2" id="KW-1185">Reference proteome</keyword>
<reference evidence="1 2" key="1">
    <citation type="journal article" date="2020" name="Viruses">
        <title>Diversity and Host Interactions Among Virulent and Temperate Baltic Sea Flavobacterium Phages.</title>
        <authorList>
            <person name="Nilsson E."/>
            <person name="Bayfield O.W."/>
            <person name="Lundin D."/>
            <person name="Antson A.A."/>
            <person name="Holmfeldt K."/>
        </authorList>
    </citation>
    <scope>NUCLEOTIDE SEQUENCE [LARGE SCALE GENOMIC DNA]</scope>
</reference>
<organism evidence="1 2">
    <name type="scientific">Flavobacterium phage vB_FspS_lillamy9-1</name>
    <dbReference type="NCBI Taxonomy" id="2686251"/>
    <lineage>
        <taxon>Viruses</taxon>
        <taxon>Duplodnaviria</taxon>
        <taxon>Heunggongvirae</taxon>
        <taxon>Uroviricota</taxon>
        <taxon>Caudoviricetes</taxon>
        <taxon>Lillamyvirus</taxon>
        <taxon>Lillamyvirus lillamy</taxon>
    </lineage>
</organism>
<protein>
    <submittedName>
        <fullName evidence="1">Uncharacterized protein</fullName>
    </submittedName>
</protein>
<dbReference type="EMBL" id="MN812212">
    <property type="protein sequence ID" value="QHB39062.1"/>
    <property type="molecule type" value="Genomic_DNA"/>
</dbReference>
<name>A0A6B9LAL3_9CAUD</name>